<evidence type="ECO:0000313" key="1">
    <source>
        <dbReference type="EMBL" id="VEL08242.1"/>
    </source>
</evidence>
<reference evidence="1" key="1">
    <citation type="submission" date="2018-11" db="EMBL/GenBank/DDBJ databases">
        <authorList>
            <consortium name="Pathogen Informatics"/>
        </authorList>
    </citation>
    <scope>NUCLEOTIDE SEQUENCE</scope>
</reference>
<name>A0A3S5CH96_9PLAT</name>
<dbReference type="Proteomes" id="UP000784294">
    <property type="component" value="Unassembled WGS sequence"/>
</dbReference>
<proteinExistence type="predicted"/>
<gene>
    <name evidence="1" type="ORF">PXEA_LOCUS1682</name>
</gene>
<protein>
    <submittedName>
        <fullName evidence="1">Uncharacterized protein</fullName>
    </submittedName>
</protein>
<accession>A0A3S5CH96</accession>
<evidence type="ECO:0000313" key="2">
    <source>
        <dbReference type="Proteomes" id="UP000784294"/>
    </source>
</evidence>
<dbReference type="AlphaFoldDB" id="A0A3S5CH96"/>
<organism evidence="1 2">
    <name type="scientific">Protopolystoma xenopodis</name>
    <dbReference type="NCBI Taxonomy" id="117903"/>
    <lineage>
        <taxon>Eukaryota</taxon>
        <taxon>Metazoa</taxon>
        <taxon>Spiralia</taxon>
        <taxon>Lophotrochozoa</taxon>
        <taxon>Platyhelminthes</taxon>
        <taxon>Monogenea</taxon>
        <taxon>Polyopisthocotylea</taxon>
        <taxon>Polystomatidea</taxon>
        <taxon>Polystomatidae</taxon>
        <taxon>Protopolystoma</taxon>
    </lineage>
</organism>
<sequence length="198" mass="21776">MLSPCIDGFDRIGELGFRVDYISRQADTFAGASEPTLPFYRCPSSAGVPSFRDLVLEALHSSTGSFRKAPLAAEMASAQLTPEAMSSTTDHPHVIACTQECIIEIEVARSCHMRTIRKNLMHFGKHAQVEFQKRGGKDSRIGLSWADGLADRQIVGPSLNRRSNWFFAKGRRNGRQDMRLVSCNLANASPLAKPGVKP</sequence>
<dbReference type="EMBL" id="CAAALY010003494">
    <property type="protein sequence ID" value="VEL08242.1"/>
    <property type="molecule type" value="Genomic_DNA"/>
</dbReference>
<comment type="caution">
    <text evidence="1">The sequence shown here is derived from an EMBL/GenBank/DDBJ whole genome shotgun (WGS) entry which is preliminary data.</text>
</comment>
<keyword evidence="2" id="KW-1185">Reference proteome</keyword>